<gene>
    <name evidence="5" type="ORF">HMPREF9696_00446</name>
</gene>
<dbReference type="SUPFAM" id="SSF46785">
    <property type="entry name" value="Winged helix' DNA-binding domain"/>
    <property type="match status" value="1"/>
</dbReference>
<dbReference type="GO" id="GO:0003677">
    <property type="term" value="F:DNA binding"/>
    <property type="evidence" value="ECO:0007669"/>
    <property type="project" value="UniProtKB-KW"/>
</dbReference>
<dbReference type="InterPro" id="IPR036390">
    <property type="entry name" value="WH_DNA-bd_sf"/>
</dbReference>
<keyword evidence="1" id="KW-0805">Transcription regulation</keyword>
<dbReference type="PROSITE" id="PS50995">
    <property type="entry name" value="HTH_MARR_2"/>
    <property type="match status" value="1"/>
</dbReference>
<dbReference type="PANTHER" id="PTHR42756">
    <property type="entry name" value="TRANSCRIPTIONAL REGULATOR, MARR"/>
    <property type="match status" value="1"/>
</dbReference>
<dbReference type="GO" id="GO:0003700">
    <property type="term" value="F:DNA-binding transcription factor activity"/>
    <property type="evidence" value="ECO:0007669"/>
    <property type="project" value="InterPro"/>
</dbReference>
<dbReference type="Gene3D" id="1.10.10.10">
    <property type="entry name" value="Winged helix-like DNA-binding domain superfamily/Winged helix DNA-binding domain"/>
    <property type="match status" value="1"/>
</dbReference>
<accession>K8PX32</accession>
<proteinExistence type="predicted"/>
<keyword evidence="2" id="KW-0238">DNA-binding</keyword>
<dbReference type="PRINTS" id="PR00598">
    <property type="entry name" value="HTHMARR"/>
</dbReference>
<dbReference type="SMART" id="SM00347">
    <property type="entry name" value="HTH_MARR"/>
    <property type="match status" value="1"/>
</dbReference>
<dbReference type="EMBL" id="AGWY01000001">
    <property type="protein sequence ID" value="EKS42903.1"/>
    <property type="molecule type" value="Genomic_DNA"/>
</dbReference>
<dbReference type="InterPro" id="IPR036388">
    <property type="entry name" value="WH-like_DNA-bd_sf"/>
</dbReference>
<keyword evidence="6" id="KW-1185">Reference proteome</keyword>
<reference evidence="5 6" key="1">
    <citation type="submission" date="2012-04" db="EMBL/GenBank/DDBJ databases">
        <title>The Genome Sequence of Afipia clevelandensis ATCC 49720.</title>
        <authorList>
            <consortium name="The Broad Institute Genome Sequencing Platform"/>
            <person name="Earl A."/>
            <person name="Ward D."/>
            <person name="Feldgarden M."/>
            <person name="Gevers D."/>
            <person name="Huys G."/>
            <person name="Walker B."/>
            <person name="Young S.K."/>
            <person name="Zeng Q."/>
            <person name="Gargeya S."/>
            <person name="Fitzgerald M."/>
            <person name="Haas B."/>
            <person name="Abouelleil A."/>
            <person name="Alvarado L."/>
            <person name="Arachchi H.M."/>
            <person name="Berlin A."/>
            <person name="Chapman S.B."/>
            <person name="Goldberg J."/>
            <person name="Griggs A."/>
            <person name="Gujja S."/>
            <person name="Hansen M."/>
            <person name="Howarth C."/>
            <person name="Imamovic A."/>
            <person name="Larimer J."/>
            <person name="McCowen C."/>
            <person name="Montmayeur A."/>
            <person name="Murphy C."/>
            <person name="Neiman D."/>
            <person name="Pearson M."/>
            <person name="Priest M."/>
            <person name="Roberts A."/>
            <person name="Saif S."/>
            <person name="Shea T."/>
            <person name="Sisk P."/>
            <person name="Sykes S."/>
            <person name="Wortman J."/>
            <person name="Nusbaum C."/>
            <person name="Birren B."/>
        </authorList>
    </citation>
    <scope>NUCLEOTIDE SEQUENCE [LARGE SCALE GENOMIC DNA]</scope>
    <source>
        <strain evidence="5 6">ATCC 49720</strain>
    </source>
</reference>
<dbReference type="Proteomes" id="UP000001095">
    <property type="component" value="Unassembled WGS sequence"/>
</dbReference>
<evidence type="ECO:0000256" key="2">
    <source>
        <dbReference type="ARBA" id="ARBA00023125"/>
    </source>
</evidence>
<evidence type="ECO:0000313" key="5">
    <source>
        <dbReference type="EMBL" id="EKS42903.1"/>
    </source>
</evidence>
<feature type="domain" description="HTH marR-type" evidence="4">
    <location>
        <begin position="131"/>
        <end position="263"/>
    </location>
</feature>
<dbReference type="InterPro" id="IPR000835">
    <property type="entry name" value="HTH_MarR-typ"/>
</dbReference>
<sequence>MCSSNVSGMPMGLMTSSEAPESEILRTTQLILPLPLNTMVPGFRTRCRRTRRLSVAAKLVGRSVGRFIVYTLMQMLYRIPNWYSERSVSTLTDSIRRCGKADLTVMRQSYCKMPSNLLRSGTKVADGNVIKDDIAFAAGEITRNLRRTFDARMRPMGLSQTKWRLLIHLQHSDGLNQTELAQLLELERPSVGQAIDDLEKLDMVKRKASATDRRVWRVHLRPAARMILKRMRREADDIYETMWAGYSLSDLRTLRTSLQRVASQLASIDQEAVGVPKSSKR</sequence>
<comment type="caution">
    <text evidence="5">The sequence shown here is derived from an EMBL/GenBank/DDBJ whole genome shotgun (WGS) entry which is preliminary data.</text>
</comment>
<dbReference type="PANTHER" id="PTHR42756:SF1">
    <property type="entry name" value="TRANSCRIPTIONAL REPRESSOR OF EMRAB OPERON"/>
    <property type="match status" value="1"/>
</dbReference>
<protein>
    <recommendedName>
        <fullName evidence="4">HTH marR-type domain-containing protein</fullName>
    </recommendedName>
</protein>
<evidence type="ECO:0000313" key="6">
    <source>
        <dbReference type="Proteomes" id="UP000001095"/>
    </source>
</evidence>
<evidence type="ECO:0000256" key="3">
    <source>
        <dbReference type="ARBA" id="ARBA00023163"/>
    </source>
</evidence>
<name>K8PX32_9BRAD</name>
<evidence type="ECO:0000259" key="4">
    <source>
        <dbReference type="PROSITE" id="PS50995"/>
    </source>
</evidence>
<dbReference type="AlphaFoldDB" id="K8PX32"/>
<dbReference type="Pfam" id="PF12802">
    <property type="entry name" value="MarR_2"/>
    <property type="match status" value="1"/>
</dbReference>
<keyword evidence="3" id="KW-0804">Transcription</keyword>
<organism evidence="5 6">
    <name type="scientific">Afipia clevelandensis ATCC 49720</name>
    <dbReference type="NCBI Taxonomy" id="883079"/>
    <lineage>
        <taxon>Bacteria</taxon>
        <taxon>Pseudomonadati</taxon>
        <taxon>Pseudomonadota</taxon>
        <taxon>Alphaproteobacteria</taxon>
        <taxon>Hyphomicrobiales</taxon>
        <taxon>Nitrobacteraceae</taxon>
        <taxon>Afipia</taxon>
    </lineage>
</organism>
<evidence type="ECO:0000256" key="1">
    <source>
        <dbReference type="ARBA" id="ARBA00023015"/>
    </source>
</evidence>
<dbReference type="HOGENOM" id="CLU_989143_0_0_5"/>